<dbReference type="InterPro" id="IPR002821">
    <property type="entry name" value="Hydantoinase_A"/>
</dbReference>
<reference evidence="7 8" key="1">
    <citation type="journal article" date="2021" name="Int. J. Syst. Evol. Microbiol.">
        <title>Amazonocrinis nigriterrae gen. nov., sp. nov., Atlanticothrix silvestris gen. nov., sp. nov. and Dendronalium phyllosphericum gen. nov., sp. nov., nostocacean cyanobacteria from Brazilian environments.</title>
        <authorList>
            <person name="Alvarenga D.O."/>
            <person name="Andreote A.P.D."/>
            <person name="Branco L.H.Z."/>
            <person name="Delbaje E."/>
            <person name="Cruz R.B."/>
            <person name="Varani A.M."/>
            <person name="Fiore M.F."/>
        </authorList>
    </citation>
    <scope>NUCLEOTIDE SEQUENCE [LARGE SCALE GENOMIC DNA]</scope>
    <source>
        <strain evidence="7 8">CENA369</strain>
    </source>
</reference>
<protein>
    <submittedName>
        <fullName evidence="7">Hydantoinase B/oxoprolinase family protein</fullName>
    </submittedName>
</protein>
<dbReference type="InterPro" id="IPR003692">
    <property type="entry name" value="Hydantoinase_B"/>
</dbReference>
<dbReference type="InterPro" id="IPR008040">
    <property type="entry name" value="Hydant_A_N"/>
</dbReference>
<dbReference type="GO" id="GO:0006749">
    <property type="term" value="P:glutathione metabolic process"/>
    <property type="evidence" value="ECO:0007669"/>
    <property type="project" value="TreeGrafter"/>
</dbReference>
<gene>
    <name evidence="7" type="ORF">I8752_22770</name>
</gene>
<feature type="domain" description="Acetophenone carboxylase-like C-terminal" evidence="6">
    <location>
        <begin position="706"/>
        <end position="758"/>
    </location>
</feature>
<dbReference type="EMBL" id="JAECZA010000205">
    <property type="protein sequence ID" value="MBH8575775.1"/>
    <property type="molecule type" value="Genomic_DNA"/>
</dbReference>
<comment type="similarity">
    <text evidence="1">Belongs to the oxoprolinase family.</text>
</comment>
<evidence type="ECO:0000259" key="4">
    <source>
        <dbReference type="Pfam" id="PF02538"/>
    </source>
</evidence>
<proteinExistence type="inferred from homology"/>
<evidence type="ECO:0000259" key="6">
    <source>
        <dbReference type="Pfam" id="PF19278"/>
    </source>
</evidence>
<dbReference type="Proteomes" id="UP000662314">
    <property type="component" value="Unassembled WGS sequence"/>
</dbReference>
<dbReference type="GO" id="GO:0005829">
    <property type="term" value="C:cytosol"/>
    <property type="evidence" value="ECO:0007669"/>
    <property type="project" value="TreeGrafter"/>
</dbReference>
<dbReference type="PANTHER" id="PTHR11365">
    <property type="entry name" value="5-OXOPROLINASE RELATED"/>
    <property type="match status" value="1"/>
</dbReference>
<feature type="domain" description="Hydantoinase B/oxoprolinase" evidence="4">
    <location>
        <begin position="787"/>
        <end position="1305"/>
    </location>
</feature>
<evidence type="ECO:0000256" key="1">
    <source>
        <dbReference type="ARBA" id="ARBA00010403"/>
    </source>
</evidence>
<feature type="compositionally biased region" description="Basic and acidic residues" evidence="2">
    <location>
        <begin position="240"/>
        <end position="261"/>
    </location>
</feature>
<evidence type="ECO:0000259" key="3">
    <source>
        <dbReference type="Pfam" id="PF01968"/>
    </source>
</evidence>
<dbReference type="PANTHER" id="PTHR11365:SF23">
    <property type="entry name" value="HYPOTHETICAL 5-OXOPROLINASE (EUROFUNG)-RELATED"/>
    <property type="match status" value="1"/>
</dbReference>
<feature type="domain" description="Hydantoinase/oxoprolinase N-terminal" evidence="5">
    <location>
        <begin position="12"/>
        <end position="190"/>
    </location>
</feature>
<keyword evidence="8" id="KW-1185">Reference proteome</keyword>
<dbReference type="Pfam" id="PF02538">
    <property type="entry name" value="Hydantoinase_B"/>
    <property type="match status" value="1"/>
</dbReference>
<feature type="region of interest" description="Disordered" evidence="2">
    <location>
        <begin position="235"/>
        <end position="303"/>
    </location>
</feature>
<accession>A0A8J7I4K5</accession>
<organism evidence="7 8">
    <name type="scientific">Dendronalium phyllosphericum CENA369</name>
    <dbReference type="NCBI Taxonomy" id="1725256"/>
    <lineage>
        <taxon>Bacteria</taxon>
        <taxon>Bacillati</taxon>
        <taxon>Cyanobacteriota</taxon>
        <taxon>Cyanophyceae</taxon>
        <taxon>Nostocales</taxon>
        <taxon>Nostocaceae</taxon>
        <taxon>Dendronalium</taxon>
        <taxon>Dendronalium phyllosphericum</taxon>
    </lineage>
</organism>
<comment type="caution">
    <text evidence="7">The sequence shown here is derived from an EMBL/GenBank/DDBJ whole genome shotgun (WGS) entry which is preliminary data.</text>
</comment>
<dbReference type="InterPro" id="IPR045079">
    <property type="entry name" value="Oxoprolinase-like"/>
</dbReference>
<evidence type="ECO:0000313" key="8">
    <source>
        <dbReference type="Proteomes" id="UP000662314"/>
    </source>
</evidence>
<name>A0A8J7I4K5_9NOST</name>
<evidence type="ECO:0000256" key="2">
    <source>
        <dbReference type="SAM" id="MobiDB-lite"/>
    </source>
</evidence>
<dbReference type="Pfam" id="PF19278">
    <property type="entry name" value="Hydant_A_C"/>
    <property type="match status" value="1"/>
</dbReference>
<evidence type="ECO:0000259" key="5">
    <source>
        <dbReference type="Pfam" id="PF05378"/>
    </source>
</evidence>
<dbReference type="GO" id="GO:0017168">
    <property type="term" value="F:5-oxoprolinase (ATP-hydrolyzing) activity"/>
    <property type="evidence" value="ECO:0007669"/>
    <property type="project" value="TreeGrafter"/>
</dbReference>
<dbReference type="Pfam" id="PF01968">
    <property type="entry name" value="Hydantoinase_A"/>
    <property type="match status" value="1"/>
</dbReference>
<sequence>MTSSQLSNRWEFWIDRGGTFTDIVAKRPDGQLVIYKLLSENPERYTDAAVQGIREILQIPANAPIPANEIAVVKMGTTVATNALLEKKGDRTVLIITQGFRDALRIGYQNRPDIFARQIILPEILYERVIEVEERYSAQGEELIPLNLDAVRPQLQAAFDDGIRSCAIIFMHGYRYPAHEKQVYHLARSIGFTQVSVSHEVSPLMKLVSRGDTTVVDAYLSPILRRYVDRVANQLTRNDTGTRGRGDEDKDDTETRGRGEEVGVLAVRQSDLEVSPSGGTAEPVRVPVESKLPNPKGDAGNLLKELSASPHLPLSASSSSPQSPAKLMFMQSNGGLTDAENFQGKDSILSGPAGGIVGAVQTSLMAGFHKIISFDMGGTSTDVAHYNGEYERTFETEVAGVRLRTPMMAIHTVAAGGGSIVQFDGSRYRVGPESAGANPGPASYSKGGPLTVTDCNVIVGKLQPEFFPQVFGPNANLPLDAEVVRQKFTQLAAEIADNRTPEEVATGFLAIAVDKMANAIKKISLQRGYDVSEYTLCCFGGAGGQHACLIADALGMRQVFIHPYAGVLSAYGMGLADVRAIREKSVEGVLSEGLLPELESVLAALAREGKGELNHGDAEGTEEEEKIEFYRKVHLRYEGTDAPLIVDFGNVETMQSQFEGLHRQRYGFIASEKRLIVEAVSVEVVAKHDASEETVLSRRDDNVPVAVATVQMYAASAWHNTPVYQRDDLQPGDCIFGPAIIVEATGTNVIEPHWQAELTPLNHLVLRRQKQKLQLSTQNSELSTQKDPVMLEIFNNLFRAIAEQMGITLQNTSSSVNIKERLDFSCAIFDGSGQLVANAPHIPVHLGSMSESVQALIATYGDTIKPKDVFVSNNPYNGGTHLPDITVITPVFANSRLPCTDAINRVSNPHFPLFYVASRGHHADIGGITPGSMPPNSANLTEEGILLDNFQLVDAGKFREQELIQLLTSEPYPVRNINQNIADLKAQIAANERGVQELLKMVEHYSLETVQAYMGFVQDNAEESVRRVIEVLKDGSFSYALDDGSIIQVAITINKEKRSAKIDFTSTSSQQLNNFNAPAAVCKAAVLYVFRTLVNDDIPLNAGCLKPLEIIIPEGSMLNPRYPAAVVAGNVETSQAVTDTLYGALGVLAASQGTMNNFTFGNERYQYYETICGGSGAGADFDGTDAVHTHMTNSRLTDPEVLEWRFPVVLESFAIRSNSGGKGYHHGGNGVIRRLRFLEKMTAGILSNHRIIEPFGLCGGEAGKVGQNYVERTDGTVEELGSKALVEINAGDVFAIETPGGGGYGVSGK</sequence>
<evidence type="ECO:0000313" key="7">
    <source>
        <dbReference type="EMBL" id="MBH8575775.1"/>
    </source>
</evidence>
<feature type="domain" description="Hydantoinase A/oxoprolinase" evidence="3">
    <location>
        <begin position="323"/>
        <end position="580"/>
    </location>
</feature>
<dbReference type="RefSeq" id="WP_214434537.1">
    <property type="nucleotide sequence ID" value="NZ_CAWPUQ010000124.1"/>
</dbReference>
<dbReference type="InterPro" id="IPR049517">
    <property type="entry name" value="ACX-like_C"/>
</dbReference>
<dbReference type="Pfam" id="PF05378">
    <property type="entry name" value="Hydant_A_N"/>
    <property type="match status" value="1"/>
</dbReference>